<dbReference type="CDD" id="cd00712">
    <property type="entry name" value="AsnB"/>
    <property type="match status" value="1"/>
</dbReference>
<dbReference type="PANTHER" id="PTHR43284">
    <property type="entry name" value="ASPARAGINE SYNTHETASE (GLUTAMINE-HYDROLYZING)"/>
    <property type="match status" value="1"/>
</dbReference>
<reference evidence="12 13" key="1">
    <citation type="submission" date="2016-10" db="EMBL/GenBank/DDBJ databases">
        <authorList>
            <person name="de Groot N.N."/>
        </authorList>
    </citation>
    <scope>NUCLEOTIDE SEQUENCE [LARGE SCALE GENOMIC DNA]</scope>
    <source>
        <strain evidence="12 13">MT12</strain>
    </source>
</reference>
<dbReference type="NCBIfam" id="TIGR01536">
    <property type="entry name" value="asn_synth_AEB"/>
    <property type="match status" value="1"/>
</dbReference>
<evidence type="ECO:0000256" key="10">
    <source>
        <dbReference type="PIRSR" id="PIRSR001589-3"/>
    </source>
</evidence>
<keyword evidence="5 9" id="KW-0067">ATP-binding</keyword>
<dbReference type="InterPro" id="IPR051786">
    <property type="entry name" value="ASN_synthetase/amidase"/>
</dbReference>
<dbReference type="GO" id="GO:0004066">
    <property type="term" value="F:asparagine synthase (glutamine-hydrolyzing) activity"/>
    <property type="evidence" value="ECO:0007669"/>
    <property type="project" value="UniProtKB-EC"/>
</dbReference>
<comment type="pathway">
    <text evidence="1">Amino-acid biosynthesis; L-asparagine biosynthesis; L-asparagine from L-aspartate (L-Gln route): step 1/1.</text>
</comment>
<dbReference type="PIRSF" id="PIRSF001589">
    <property type="entry name" value="Asn_synthetase_glu-h"/>
    <property type="match status" value="1"/>
</dbReference>
<sequence length="651" mass="73301">MATALFGNKKLAGAMCGILGWALRGKHRQDYETLVRLTNLMKHRGPDGAGYWQGDTAGGHHQVSLGHRRLSIIDLEGGAQPMWSADGSIGLVFNGEIYNYIELREELVSLGHAFRTSSDTEVLIEAYRAWGLDSIKRFRGMFAFGLWDARTQQLVLARDPFGKKPLFIAENSGLLFASEIEPLLKFPGMDTRIDPHAIEHYLLNRYVPGPRTFFQAVRKLPPGCHLVWREGRTNITRYFVPPLASAEPDITDFGEAVRMFKATFDDAVRIRMRSDVAFGAYLSGGIDSSAVVAAMVRHSSERVRTFSVGFREAGYSELDHARTIARQFDTNHEEIVLEPHDFLKSWPTAVLRRGAPAAEPADIPVMMLSHMAASKVKMVLTGEGADELLGGYPKHRAELWIELYQRLVPQTIHDRIISPAMRALPYDMRRAKIVTTAAGERDWPSRMQLWFGGVSLNERDRIIGRPLPVTPPDSHPFSMAVGSNVRRTLFFDQTSWLPDNLLERADRMMMAGSIEGRMPFMDTSLAKLVARFPDNFLVGRSGGKSVLRAAMQHTLPPGTLTRKKIGFRVPIEEWFRGPHREFISDLLVCDGARVASFCDRDVLRQLVNEHLARRQNHEKVLWSLANLELFLRAFKPSSLETLARHSVPEPI</sequence>
<proteinExistence type="inferred from homology"/>
<feature type="active site" description="For GATase activity" evidence="8">
    <location>
        <position position="16"/>
    </location>
</feature>
<dbReference type="InterPro" id="IPR017932">
    <property type="entry name" value="GATase_2_dom"/>
</dbReference>
<dbReference type="CDD" id="cd01991">
    <property type="entry name" value="Asn_synthase_B_C"/>
    <property type="match status" value="1"/>
</dbReference>
<dbReference type="InterPro" id="IPR033738">
    <property type="entry name" value="AsnB_N"/>
</dbReference>
<dbReference type="Gene3D" id="3.40.50.620">
    <property type="entry name" value="HUPs"/>
    <property type="match status" value="2"/>
</dbReference>
<dbReference type="EMBL" id="FNTH01000001">
    <property type="protein sequence ID" value="SEE52096.1"/>
    <property type="molecule type" value="Genomic_DNA"/>
</dbReference>
<organism evidence="12 13">
    <name type="scientific">Bradyrhizobium erythrophlei</name>
    <dbReference type="NCBI Taxonomy" id="1437360"/>
    <lineage>
        <taxon>Bacteria</taxon>
        <taxon>Pseudomonadati</taxon>
        <taxon>Pseudomonadota</taxon>
        <taxon>Alphaproteobacteria</taxon>
        <taxon>Hyphomicrobiales</taxon>
        <taxon>Nitrobacteraceae</taxon>
        <taxon>Bradyrhizobium</taxon>
    </lineage>
</organism>
<dbReference type="GO" id="GO:0005524">
    <property type="term" value="F:ATP binding"/>
    <property type="evidence" value="ECO:0007669"/>
    <property type="project" value="UniProtKB-KW"/>
</dbReference>
<dbReference type="Pfam" id="PF13537">
    <property type="entry name" value="GATase_7"/>
    <property type="match status" value="1"/>
</dbReference>
<dbReference type="InterPro" id="IPR001962">
    <property type="entry name" value="Asn_synthase"/>
</dbReference>
<dbReference type="EC" id="6.3.5.4" evidence="3"/>
<evidence type="ECO:0000256" key="9">
    <source>
        <dbReference type="PIRSR" id="PIRSR001589-2"/>
    </source>
</evidence>
<accession>A0A1H5JHW6</accession>
<feature type="binding site" evidence="9">
    <location>
        <position position="119"/>
    </location>
    <ligand>
        <name>L-glutamine</name>
        <dbReference type="ChEBI" id="CHEBI:58359"/>
    </ligand>
</feature>
<protein>
    <recommendedName>
        <fullName evidence="3">asparagine synthase (glutamine-hydrolyzing)</fullName>
        <ecNumber evidence="3">6.3.5.4</ecNumber>
    </recommendedName>
</protein>
<evidence type="ECO:0000256" key="7">
    <source>
        <dbReference type="ARBA" id="ARBA00048741"/>
    </source>
</evidence>
<name>A0A1H5JHW6_9BRAD</name>
<dbReference type="GO" id="GO:0006529">
    <property type="term" value="P:asparagine biosynthetic process"/>
    <property type="evidence" value="ECO:0007669"/>
    <property type="project" value="UniProtKB-KW"/>
</dbReference>
<evidence type="ECO:0000256" key="8">
    <source>
        <dbReference type="PIRSR" id="PIRSR001589-1"/>
    </source>
</evidence>
<dbReference type="InterPro" id="IPR029055">
    <property type="entry name" value="Ntn_hydrolases_N"/>
</dbReference>
<feature type="binding site" evidence="9">
    <location>
        <position position="308"/>
    </location>
    <ligand>
        <name>ATP</name>
        <dbReference type="ChEBI" id="CHEBI:30616"/>
    </ligand>
</feature>
<feature type="domain" description="Glutamine amidotransferase type-2" evidence="11">
    <location>
        <begin position="16"/>
        <end position="231"/>
    </location>
</feature>
<evidence type="ECO:0000313" key="13">
    <source>
        <dbReference type="Proteomes" id="UP000198992"/>
    </source>
</evidence>
<dbReference type="PROSITE" id="PS51278">
    <property type="entry name" value="GATASE_TYPE_2"/>
    <property type="match status" value="1"/>
</dbReference>
<keyword evidence="4 9" id="KW-0547">Nucleotide-binding</keyword>
<evidence type="ECO:0000256" key="5">
    <source>
        <dbReference type="ARBA" id="ARBA00022840"/>
    </source>
</evidence>
<evidence type="ECO:0000259" key="11">
    <source>
        <dbReference type="PROSITE" id="PS51278"/>
    </source>
</evidence>
<evidence type="ECO:0000256" key="2">
    <source>
        <dbReference type="ARBA" id="ARBA00005752"/>
    </source>
</evidence>
<keyword evidence="8" id="KW-0028">Amino-acid biosynthesis</keyword>
<dbReference type="GO" id="GO:0005829">
    <property type="term" value="C:cytosol"/>
    <property type="evidence" value="ECO:0007669"/>
    <property type="project" value="TreeGrafter"/>
</dbReference>
<evidence type="ECO:0000256" key="1">
    <source>
        <dbReference type="ARBA" id="ARBA00005187"/>
    </source>
</evidence>
<keyword evidence="8" id="KW-0061">Asparagine biosynthesis</keyword>
<gene>
    <name evidence="12" type="ORF">SAMN05444164_8443</name>
</gene>
<comment type="similarity">
    <text evidence="2">Belongs to the asparagine synthetase family.</text>
</comment>
<evidence type="ECO:0000256" key="3">
    <source>
        <dbReference type="ARBA" id="ARBA00012737"/>
    </source>
</evidence>
<dbReference type="RefSeq" id="WP_244549906.1">
    <property type="nucleotide sequence ID" value="NZ_FNTH01000001.1"/>
</dbReference>
<dbReference type="Gene3D" id="3.60.20.10">
    <property type="entry name" value="Glutamine Phosphoribosylpyrophosphate, subunit 1, domain 1"/>
    <property type="match status" value="1"/>
</dbReference>
<comment type="catalytic activity">
    <reaction evidence="7">
        <text>L-aspartate + L-glutamine + ATP + H2O = L-asparagine + L-glutamate + AMP + diphosphate + H(+)</text>
        <dbReference type="Rhea" id="RHEA:12228"/>
        <dbReference type="ChEBI" id="CHEBI:15377"/>
        <dbReference type="ChEBI" id="CHEBI:15378"/>
        <dbReference type="ChEBI" id="CHEBI:29985"/>
        <dbReference type="ChEBI" id="CHEBI:29991"/>
        <dbReference type="ChEBI" id="CHEBI:30616"/>
        <dbReference type="ChEBI" id="CHEBI:33019"/>
        <dbReference type="ChEBI" id="CHEBI:58048"/>
        <dbReference type="ChEBI" id="CHEBI:58359"/>
        <dbReference type="ChEBI" id="CHEBI:456215"/>
        <dbReference type="EC" id="6.3.5.4"/>
    </reaction>
</comment>
<dbReference type="Pfam" id="PF00733">
    <property type="entry name" value="Asn_synthase"/>
    <property type="match status" value="1"/>
</dbReference>
<dbReference type="AlphaFoldDB" id="A0A1H5JHW6"/>
<dbReference type="InterPro" id="IPR014729">
    <property type="entry name" value="Rossmann-like_a/b/a_fold"/>
</dbReference>
<dbReference type="InterPro" id="IPR006426">
    <property type="entry name" value="Asn_synth_AEB"/>
</dbReference>
<evidence type="ECO:0000256" key="4">
    <source>
        <dbReference type="ARBA" id="ARBA00022741"/>
    </source>
</evidence>
<evidence type="ECO:0000313" key="12">
    <source>
        <dbReference type="EMBL" id="SEE52096.1"/>
    </source>
</evidence>
<keyword evidence="6 8" id="KW-0315">Glutamine amidotransferase</keyword>
<dbReference type="Proteomes" id="UP000198992">
    <property type="component" value="Unassembled WGS sequence"/>
</dbReference>
<evidence type="ECO:0000256" key="6">
    <source>
        <dbReference type="ARBA" id="ARBA00022962"/>
    </source>
</evidence>
<dbReference type="PANTHER" id="PTHR43284:SF1">
    <property type="entry name" value="ASPARAGINE SYNTHETASE"/>
    <property type="match status" value="1"/>
</dbReference>
<dbReference type="SUPFAM" id="SSF52402">
    <property type="entry name" value="Adenine nucleotide alpha hydrolases-like"/>
    <property type="match status" value="1"/>
</dbReference>
<dbReference type="SUPFAM" id="SSF56235">
    <property type="entry name" value="N-terminal nucleophile aminohydrolases (Ntn hydrolases)"/>
    <property type="match status" value="1"/>
</dbReference>
<feature type="site" description="Important for beta-aspartyl-AMP intermediate formation" evidence="10">
    <location>
        <position position="383"/>
    </location>
</feature>